<evidence type="ECO:0000256" key="5">
    <source>
        <dbReference type="ARBA" id="ARBA00022741"/>
    </source>
</evidence>
<dbReference type="PROSITE" id="PS51417">
    <property type="entry name" value="ARF"/>
    <property type="match status" value="1"/>
</dbReference>
<evidence type="ECO:0000256" key="10">
    <source>
        <dbReference type="ARBA" id="ARBA00023288"/>
    </source>
</evidence>
<proteinExistence type="inferred from homology"/>
<dbReference type="InterPro" id="IPR024156">
    <property type="entry name" value="Small_GTPase_ARF"/>
</dbReference>
<evidence type="ECO:0008006" key="14">
    <source>
        <dbReference type="Google" id="ProtNLM"/>
    </source>
</evidence>
<evidence type="ECO:0000256" key="11">
    <source>
        <dbReference type="PIRSR" id="PIRSR606689-1"/>
    </source>
</evidence>
<gene>
    <name evidence="12" type="ORF">NCGR_LOCUS31393</name>
</gene>
<dbReference type="EMBL" id="CAJGYO010000007">
    <property type="protein sequence ID" value="CAD6247175.1"/>
    <property type="molecule type" value="Genomic_DNA"/>
</dbReference>
<keyword evidence="5 11" id="KW-0547">Nucleotide-binding</keyword>
<dbReference type="SMART" id="SM00177">
    <property type="entry name" value="ARF"/>
    <property type="match status" value="1"/>
</dbReference>
<comment type="subcellular location">
    <subcellularLocation>
        <location evidence="1">Golgi apparatus</location>
    </subcellularLocation>
</comment>
<organism evidence="12 13">
    <name type="scientific">Miscanthus lutarioriparius</name>
    <dbReference type="NCBI Taxonomy" id="422564"/>
    <lineage>
        <taxon>Eukaryota</taxon>
        <taxon>Viridiplantae</taxon>
        <taxon>Streptophyta</taxon>
        <taxon>Embryophyta</taxon>
        <taxon>Tracheophyta</taxon>
        <taxon>Spermatophyta</taxon>
        <taxon>Magnoliopsida</taxon>
        <taxon>Liliopsida</taxon>
        <taxon>Poales</taxon>
        <taxon>Poaceae</taxon>
        <taxon>PACMAD clade</taxon>
        <taxon>Panicoideae</taxon>
        <taxon>Andropogonodae</taxon>
        <taxon>Andropogoneae</taxon>
        <taxon>Saccharinae</taxon>
        <taxon>Miscanthus</taxon>
    </lineage>
</organism>
<dbReference type="FunFam" id="3.40.50.300:FF:003500">
    <property type="entry name" value="ADP-ribosylation factor 1"/>
    <property type="match status" value="1"/>
</dbReference>
<dbReference type="GO" id="GO:0015031">
    <property type="term" value="P:protein transport"/>
    <property type="evidence" value="ECO:0007669"/>
    <property type="project" value="UniProtKB-KW"/>
</dbReference>
<dbReference type="GO" id="GO:0005525">
    <property type="term" value="F:GTP binding"/>
    <property type="evidence" value="ECO:0007669"/>
    <property type="project" value="UniProtKB-KW"/>
</dbReference>
<keyword evidence="6" id="KW-0931">ER-Golgi transport</keyword>
<evidence type="ECO:0000313" key="12">
    <source>
        <dbReference type="EMBL" id="CAD6247175.1"/>
    </source>
</evidence>
<name>A0A811PV73_9POAL</name>
<dbReference type="SUPFAM" id="SSF52540">
    <property type="entry name" value="P-loop containing nucleoside triphosphate hydrolases"/>
    <property type="match status" value="1"/>
</dbReference>
<evidence type="ECO:0000256" key="8">
    <source>
        <dbReference type="ARBA" id="ARBA00023034"/>
    </source>
</evidence>
<evidence type="ECO:0000256" key="6">
    <source>
        <dbReference type="ARBA" id="ARBA00022892"/>
    </source>
</evidence>
<evidence type="ECO:0000256" key="3">
    <source>
        <dbReference type="ARBA" id="ARBA00022448"/>
    </source>
</evidence>
<dbReference type="Proteomes" id="UP000604825">
    <property type="component" value="Unassembled WGS sequence"/>
</dbReference>
<comment type="caution">
    <text evidence="12">The sequence shown here is derived from an EMBL/GenBank/DDBJ whole genome shotgun (WGS) entry which is preliminary data.</text>
</comment>
<feature type="binding site" evidence="11">
    <location>
        <begin position="237"/>
        <end position="240"/>
    </location>
    <ligand>
        <name>GTP</name>
        <dbReference type="ChEBI" id="CHEBI:37565"/>
    </ligand>
</feature>
<keyword evidence="7" id="KW-0653">Protein transport</keyword>
<dbReference type="InterPro" id="IPR006689">
    <property type="entry name" value="Small_GTPase_ARF/SAR"/>
</dbReference>
<protein>
    <recommendedName>
        <fullName evidence="14">ADP-ribosylation factor 1</fullName>
    </recommendedName>
</protein>
<dbReference type="PRINTS" id="PR00328">
    <property type="entry name" value="SAR1GTPBP"/>
</dbReference>
<keyword evidence="10" id="KW-0449">Lipoprotein</keyword>
<evidence type="ECO:0000256" key="2">
    <source>
        <dbReference type="ARBA" id="ARBA00010290"/>
    </source>
</evidence>
<evidence type="ECO:0000256" key="9">
    <source>
        <dbReference type="ARBA" id="ARBA00023134"/>
    </source>
</evidence>
<dbReference type="Gene3D" id="3.40.50.300">
    <property type="entry name" value="P-loop containing nucleotide triphosphate hydrolases"/>
    <property type="match status" value="2"/>
</dbReference>
<dbReference type="GO" id="GO:0003924">
    <property type="term" value="F:GTPase activity"/>
    <property type="evidence" value="ECO:0007669"/>
    <property type="project" value="InterPro"/>
</dbReference>
<evidence type="ECO:0000256" key="4">
    <source>
        <dbReference type="ARBA" id="ARBA00022707"/>
    </source>
</evidence>
<dbReference type="GO" id="GO:0016004">
    <property type="term" value="F:phospholipase activator activity"/>
    <property type="evidence" value="ECO:0007669"/>
    <property type="project" value="UniProtKB-ARBA"/>
</dbReference>
<keyword evidence="4" id="KW-0519">Myristate</keyword>
<dbReference type="Pfam" id="PF00025">
    <property type="entry name" value="Arf"/>
    <property type="match status" value="2"/>
</dbReference>
<keyword evidence="13" id="KW-1185">Reference proteome</keyword>
<evidence type="ECO:0000256" key="1">
    <source>
        <dbReference type="ARBA" id="ARBA00004555"/>
    </source>
</evidence>
<evidence type="ECO:0000313" key="13">
    <source>
        <dbReference type="Proteomes" id="UP000604825"/>
    </source>
</evidence>
<reference evidence="12" key="1">
    <citation type="submission" date="2020-10" db="EMBL/GenBank/DDBJ databases">
        <authorList>
            <person name="Han B."/>
            <person name="Lu T."/>
            <person name="Zhao Q."/>
            <person name="Huang X."/>
            <person name="Zhao Y."/>
        </authorList>
    </citation>
    <scope>NUCLEOTIDE SEQUENCE</scope>
</reference>
<sequence length="308" mass="34890">MGIVFTRLFSSVFGNREARILVLGLDNAGKTTILYRLQMGEVVSTIPTIGFNVETVQYNNIKFQVWDLESSTQVPLYLAFLMGHQWIPAFPACLLPSVCATQVSMIFNLFHLHQRCSLPAPRLESERSMMSDRPPLLCPVACWWIAPICSMPCVTGWLGGAEQDRSSLPEISAMRELGRWSNKHQAILWRCYFPNTQAIIYVVDSSDTDRLVTAKEEFHAILEEDELKGAVVLVYANKQDLPGALDDAAITESLELHKIKSRQWAIFKTSAIKGEGLFEGLDCLCYHFYLKYGRWIFTELLQDVAMQV</sequence>
<dbReference type="OrthoDB" id="2011769at2759"/>
<dbReference type="AlphaFoldDB" id="A0A811PV73"/>
<accession>A0A811PV73</accession>
<keyword evidence="3" id="KW-0813">Transport</keyword>
<keyword evidence="8" id="KW-0333">Golgi apparatus</keyword>
<dbReference type="PANTHER" id="PTHR11711">
    <property type="entry name" value="ADP RIBOSYLATION FACTOR-RELATED"/>
    <property type="match status" value="1"/>
</dbReference>
<comment type="similarity">
    <text evidence="2">Belongs to the small GTPase superfamily. Arf family.</text>
</comment>
<dbReference type="GO" id="GO:0005794">
    <property type="term" value="C:Golgi apparatus"/>
    <property type="evidence" value="ECO:0007669"/>
    <property type="project" value="UniProtKB-SubCell"/>
</dbReference>
<evidence type="ECO:0000256" key="7">
    <source>
        <dbReference type="ARBA" id="ARBA00022927"/>
    </source>
</evidence>
<dbReference type="GO" id="GO:0016192">
    <property type="term" value="P:vesicle-mediated transport"/>
    <property type="evidence" value="ECO:0007669"/>
    <property type="project" value="UniProtKB-KW"/>
</dbReference>
<keyword evidence="9 11" id="KW-0342">GTP-binding</keyword>
<dbReference type="InterPro" id="IPR027417">
    <property type="entry name" value="P-loop_NTPase"/>
</dbReference>